<proteinExistence type="predicted"/>
<evidence type="ECO:0000256" key="1">
    <source>
        <dbReference type="SAM" id="Phobius"/>
    </source>
</evidence>
<dbReference type="PATRIC" id="fig|1653479.3.peg.2249"/>
<dbReference type="RefSeq" id="WP_048317567.1">
    <property type="nucleotide sequence ID" value="NZ_CP015220.1"/>
</dbReference>
<reference evidence="2 3" key="1">
    <citation type="journal article" date="2016" name="Genome Announc.">
        <title>Complete Genome and Plasmid Sequences for Rhodococcus fascians D188 and Draft Sequences for Rhodococcus Isolates PBTS 1 and PBTS 2.</title>
        <authorList>
            <person name="Stamler R.A."/>
            <person name="Vereecke D."/>
            <person name="Zhang Y."/>
            <person name="Schilkey F."/>
            <person name="Devitt N."/>
            <person name="Randall J.J."/>
        </authorList>
    </citation>
    <scope>NUCLEOTIDE SEQUENCE [LARGE SCALE GENOMIC DNA]</scope>
    <source>
        <strain evidence="2 3">PBTS2</strain>
    </source>
</reference>
<name>A0A143QM41_RHOFA</name>
<keyword evidence="3" id="KW-1185">Reference proteome</keyword>
<dbReference type="KEGG" id="rhs:A3Q41_02220"/>
<accession>A0A143QM41</accession>
<evidence type="ECO:0000313" key="2">
    <source>
        <dbReference type="EMBL" id="AMY23522.1"/>
    </source>
</evidence>
<evidence type="ECO:0000313" key="3">
    <source>
        <dbReference type="Proteomes" id="UP000076038"/>
    </source>
</evidence>
<feature type="transmembrane region" description="Helical" evidence="1">
    <location>
        <begin position="88"/>
        <end position="106"/>
    </location>
</feature>
<feature type="transmembrane region" description="Helical" evidence="1">
    <location>
        <begin position="15"/>
        <end position="37"/>
    </location>
</feature>
<protein>
    <submittedName>
        <fullName evidence="2">Uncharacterized protein</fullName>
    </submittedName>
</protein>
<reference evidence="3" key="2">
    <citation type="submission" date="2016-04" db="EMBL/GenBank/DDBJ databases">
        <title>Complete Genome and Plasmid Sequences for Rhodococcus fascians D188 and Draft Sequences for Rhodococcus spp. Isolates PBTS 1 and PBTS 2.</title>
        <authorList>
            <person name="Stamer R."/>
            <person name="Vereecke D."/>
            <person name="Zhang Y."/>
            <person name="Schilkey F."/>
            <person name="Devitt N."/>
            <person name="Randall J."/>
        </authorList>
    </citation>
    <scope>NUCLEOTIDE SEQUENCE [LARGE SCALE GENOMIC DNA]</scope>
    <source>
        <strain evidence="3">PBTS2</strain>
    </source>
</reference>
<keyword evidence="1" id="KW-1133">Transmembrane helix</keyword>
<dbReference type="OrthoDB" id="4481444at2"/>
<keyword evidence="1" id="KW-0812">Transmembrane</keyword>
<dbReference type="AlphaFoldDB" id="A0A143QM41"/>
<organism evidence="2 3">
    <name type="scientific">Rhodococcoides fascians</name>
    <name type="common">Rhodococcus fascians</name>
    <dbReference type="NCBI Taxonomy" id="1828"/>
    <lineage>
        <taxon>Bacteria</taxon>
        <taxon>Bacillati</taxon>
        <taxon>Actinomycetota</taxon>
        <taxon>Actinomycetes</taxon>
        <taxon>Mycobacteriales</taxon>
        <taxon>Nocardiaceae</taxon>
        <taxon>Rhodococcoides</taxon>
    </lineage>
</organism>
<feature type="transmembrane region" description="Helical" evidence="1">
    <location>
        <begin position="57"/>
        <end position="81"/>
    </location>
</feature>
<feature type="transmembrane region" description="Helical" evidence="1">
    <location>
        <begin position="112"/>
        <end position="129"/>
    </location>
</feature>
<sequence length="143" mass="14486">MMSTTRALTTKDQRWPWLGAVCAGISINAFGGAIGLASGAIDLSAEAHARLPLSNTALAGLALVLVVGVPMGLVAASALAGGGKTGPIAHTAGVLLAAWIVVQPLVIGETSWLQGMFGVLGVLVALRGWRITAYTNRLASRTA</sequence>
<keyword evidence="1" id="KW-0472">Membrane</keyword>
<dbReference type="EMBL" id="CP015220">
    <property type="protein sequence ID" value="AMY23522.1"/>
    <property type="molecule type" value="Genomic_DNA"/>
</dbReference>
<dbReference type="Proteomes" id="UP000076038">
    <property type="component" value="Chromosome"/>
</dbReference>
<gene>
    <name evidence="2" type="ORF">A3Q41_02220</name>
</gene>